<organism evidence="2 3">
    <name type="scientific">Bradyrhizobium barranii</name>
    <dbReference type="NCBI Taxonomy" id="2992140"/>
    <lineage>
        <taxon>Bacteria</taxon>
        <taxon>Pseudomonadati</taxon>
        <taxon>Pseudomonadota</taxon>
        <taxon>Alphaproteobacteria</taxon>
        <taxon>Hyphomicrobiales</taxon>
        <taxon>Nitrobacteraceae</taxon>
        <taxon>Bradyrhizobium</taxon>
    </lineage>
</organism>
<keyword evidence="3" id="KW-1185">Reference proteome</keyword>
<dbReference type="Gene3D" id="2.60.120.10">
    <property type="entry name" value="Jelly Rolls"/>
    <property type="match status" value="1"/>
</dbReference>
<name>A0ABY3R0Q7_9BRAD</name>
<geneLocation type="plasmid" evidence="2 3">
    <name>pCC829_1</name>
</geneLocation>
<dbReference type="InterPro" id="IPR014710">
    <property type="entry name" value="RmlC-like_jellyroll"/>
</dbReference>
<dbReference type="InterPro" id="IPR000595">
    <property type="entry name" value="cNMP-bd_dom"/>
</dbReference>
<accession>A0ABY3R0Q7</accession>
<sequence>MTALAAALVTKLKVSNNLSEDDVQAIEALPIRRRDLEAQQRIVADGDRPTDCCLLFSGFAYRAKTIIDGRRQVLSLHIPGEIPDMQSLHLHVMDHDLIMMTPCVVGLISHDAVKALGRAQPAVADAFWRETLIDAAIFREWIVNVGARPANARGPFADGTLSPVGSDRAGKG</sequence>
<proteinExistence type="predicted"/>
<protein>
    <recommendedName>
        <fullName evidence="1">Cyclic nucleotide-binding domain-containing protein</fullName>
    </recommendedName>
</protein>
<dbReference type="SUPFAM" id="SSF51206">
    <property type="entry name" value="cAMP-binding domain-like"/>
    <property type="match status" value="1"/>
</dbReference>
<keyword evidence="2" id="KW-0614">Plasmid</keyword>
<evidence type="ECO:0000259" key="1">
    <source>
        <dbReference type="Pfam" id="PF00027"/>
    </source>
</evidence>
<feature type="domain" description="Cyclic nucleotide-binding" evidence="1">
    <location>
        <begin position="34"/>
        <end position="116"/>
    </location>
</feature>
<dbReference type="Proteomes" id="UP001430990">
    <property type="component" value="Plasmid pCC829_1"/>
</dbReference>
<dbReference type="InterPro" id="IPR018490">
    <property type="entry name" value="cNMP-bd_dom_sf"/>
</dbReference>
<dbReference type="RefSeq" id="WP_231145714.1">
    <property type="nucleotide sequence ID" value="NZ_CP088101.1"/>
</dbReference>
<reference evidence="2" key="1">
    <citation type="submission" date="2021-11" db="EMBL/GenBank/DDBJ databases">
        <title>Australian commercial rhizobial inoculants.</title>
        <authorList>
            <person name="Kohlmeier M.G."/>
            <person name="O'Hara G.W."/>
            <person name="Colombi E."/>
            <person name="Ramsay J.P."/>
            <person name="Terpolilli J."/>
        </authorList>
    </citation>
    <scope>NUCLEOTIDE SEQUENCE</scope>
    <source>
        <strain evidence="2">CC829</strain>
        <plasmid evidence="2">pCC829_1</plasmid>
    </source>
</reference>
<gene>
    <name evidence="2" type="ORF">BjapCC829_46390</name>
</gene>
<dbReference type="EMBL" id="CP088101">
    <property type="protein sequence ID" value="UFW91851.1"/>
    <property type="molecule type" value="Genomic_DNA"/>
</dbReference>
<evidence type="ECO:0000313" key="3">
    <source>
        <dbReference type="Proteomes" id="UP001430990"/>
    </source>
</evidence>
<dbReference type="Pfam" id="PF00027">
    <property type="entry name" value="cNMP_binding"/>
    <property type="match status" value="1"/>
</dbReference>
<evidence type="ECO:0000313" key="2">
    <source>
        <dbReference type="EMBL" id="UFW91851.1"/>
    </source>
</evidence>